<dbReference type="GO" id="GO:0047661">
    <property type="term" value="F:amino-acid racemase activity"/>
    <property type="evidence" value="ECO:0007669"/>
    <property type="project" value="InterPro"/>
</dbReference>
<dbReference type="FunCoup" id="A0A448YI71">
    <property type="interactions" value="60"/>
</dbReference>
<evidence type="ECO:0000313" key="3">
    <source>
        <dbReference type="Proteomes" id="UP000290900"/>
    </source>
</evidence>
<proteinExistence type="inferred from homology"/>
<dbReference type="EMBL" id="CAACVR010000005">
    <property type="protein sequence ID" value="VEU20596.1"/>
    <property type="molecule type" value="Genomic_DNA"/>
</dbReference>
<evidence type="ECO:0000256" key="1">
    <source>
        <dbReference type="ARBA" id="ARBA00038414"/>
    </source>
</evidence>
<keyword evidence="3" id="KW-1185">Reference proteome</keyword>
<dbReference type="STRING" id="13370.A0A448YI71"/>
<dbReference type="InterPro" id="IPR052186">
    <property type="entry name" value="Hydantoin_racemase-like"/>
</dbReference>
<dbReference type="InterPro" id="IPR015942">
    <property type="entry name" value="Asp/Glu/hydantoin_racemase"/>
</dbReference>
<dbReference type="AlphaFoldDB" id="A0A448YI71"/>
<evidence type="ECO:0000313" key="2">
    <source>
        <dbReference type="EMBL" id="VEU20596.1"/>
    </source>
</evidence>
<dbReference type="OrthoDB" id="412018at2759"/>
<dbReference type="Proteomes" id="UP000290900">
    <property type="component" value="Unassembled WGS sequence"/>
</dbReference>
<name>A0A448YI71_BRENA</name>
<accession>A0A448YI71</accession>
<dbReference type="Pfam" id="PF01177">
    <property type="entry name" value="Asp_Glu_race"/>
    <property type="match status" value="1"/>
</dbReference>
<gene>
    <name evidence="2" type="ORF">BRENAR_LOCUS1331</name>
</gene>
<dbReference type="InParanoid" id="A0A448YI71"/>
<dbReference type="PANTHER" id="PTHR28047:SF5">
    <property type="entry name" value="PROTEIN DCG1"/>
    <property type="match status" value="1"/>
</dbReference>
<reference evidence="2 3" key="1">
    <citation type="submission" date="2018-12" db="EMBL/GenBank/DDBJ databases">
        <authorList>
            <person name="Tiukova I."/>
            <person name="Dainat J."/>
        </authorList>
    </citation>
    <scope>NUCLEOTIDE SEQUENCE [LARGE SCALE GENOMIC DNA]</scope>
</reference>
<dbReference type="InterPro" id="IPR053714">
    <property type="entry name" value="Iso_Racemase_Enz_sf"/>
</dbReference>
<organism evidence="2 3">
    <name type="scientific">Brettanomyces naardenensis</name>
    <name type="common">Yeast</name>
    <dbReference type="NCBI Taxonomy" id="13370"/>
    <lineage>
        <taxon>Eukaryota</taxon>
        <taxon>Fungi</taxon>
        <taxon>Dikarya</taxon>
        <taxon>Ascomycota</taxon>
        <taxon>Saccharomycotina</taxon>
        <taxon>Pichiomycetes</taxon>
        <taxon>Pichiales</taxon>
        <taxon>Pichiaceae</taxon>
        <taxon>Brettanomyces</taxon>
    </lineage>
</organism>
<dbReference type="PANTHER" id="PTHR28047">
    <property type="entry name" value="PROTEIN DCG1"/>
    <property type="match status" value="1"/>
</dbReference>
<sequence>MTAPKEAPESINNAEEGLQSAVACMNLFKSDPEKYLSYDGYLICCFSDHPLVYQLREAFESTPNPPIVLGIFQSAVLYVLAQVTGHSKDKACILTSGNSWKPLLDKAVYEMIYGEQDPSKAVDFSSDLPAYFLPTEGSGVGVLELADPHNYETLKSKVRRIRSDGGKYVILGCAGLSSMDGKFKKDFPDMVFIDSVKCGIETLCGYARFACTDE</sequence>
<protein>
    <submittedName>
        <fullName evidence="2">DEKNAAC101458</fullName>
    </submittedName>
</protein>
<comment type="similarity">
    <text evidence="1">Belongs to the HyuE racemase family.</text>
</comment>
<dbReference type="Gene3D" id="3.40.50.12500">
    <property type="match status" value="1"/>
</dbReference>